<name>A0ABU0Z8X0_9ACTN</name>
<comment type="caution">
    <text evidence="1">The sequence shown here is derived from an EMBL/GenBank/DDBJ whole genome shotgun (WGS) entry which is preliminary data.</text>
</comment>
<organism evidence="1 2">
    <name type="scientific">Phytohabitans maris</name>
    <dbReference type="NCBI Taxonomy" id="3071409"/>
    <lineage>
        <taxon>Bacteria</taxon>
        <taxon>Bacillati</taxon>
        <taxon>Actinomycetota</taxon>
        <taxon>Actinomycetes</taxon>
        <taxon>Micromonosporales</taxon>
        <taxon>Micromonosporaceae</taxon>
    </lineage>
</organism>
<sequence length="142" mass="15663">MTAPTKADCRNALARDLEWPFQGGTFAAALPLIHDLFAAYQRHARGQLRRLTPVVGAVELVPKQAYTDLIAGRTLVEIKTGHMDVDSIIGAIDQVLRYVLLDTTETRQLTHIAIYLARAGLLYHQPLPSWLADLSDEASSLT</sequence>
<evidence type="ECO:0000313" key="2">
    <source>
        <dbReference type="Proteomes" id="UP001230908"/>
    </source>
</evidence>
<evidence type="ECO:0008006" key="3">
    <source>
        <dbReference type="Google" id="ProtNLM"/>
    </source>
</evidence>
<protein>
    <recommendedName>
        <fullName evidence="3">PD-(D/E)XK endonuclease-like domain-containing protein</fullName>
    </recommendedName>
</protein>
<gene>
    <name evidence="1" type="ORF">RB614_03060</name>
</gene>
<evidence type="ECO:0000313" key="1">
    <source>
        <dbReference type="EMBL" id="MDQ7903492.1"/>
    </source>
</evidence>
<keyword evidence="2" id="KW-1185">Reference proteome</keyword>
<dbReference type="EMBL" id="JAVHUY010000002">
    <property type="protein sequence ID" value="MDQ7903492.1"/>
    <property type="molecule type" value="Genomic_DNA"/>
</dbReference>
<dbReference type="Proteomes" id="UP001230908">
    <property type="component" value="Unassembled WGS sequence"/>
</dbReference>
<proteinExistence type="predicted"/>
<dbReference type="RefSeq" id="WP_308710759.1">
    <property type="nucleotide sequence ID" value="NZ_JAVHUY010000002.1"/>
</dbReference>
<reference evidence="1 2" key="1">
    <citation type="submission" date="2023-08" db="EMBL/GenBank/DDBJ databases">
        <title>Phytohabitans sansha sp. nov., isolated from marine sediment.</title>
        <authorList>
            <person name="Zhao Y."/>
            <person name="Yi K."/>
        </authorList>
    </citation>
    <scope>NUCLEOTIDE SEQUENCE [LARGE SCALE GENOMIC DNA]</scope>
    <source>
        <strain evidence="1 2">ZYX-F-186</strain>
    </source>
</reference>
<accession>A0ABU0Z8X0</accession>